<keyword evidence="8" id="KW-0472">Membrane</keyword>
<dbReference type="Gene3D" id="3.30.559.10">
    <property type="entry name" value="Chloramphenicol acetyltransferase-like domain"/>
    <property type="match status" value="1"/>
</dbReference>
<accession>A0A8S1E9H7</accession>
<dbReference type="InterPro" id="IPR000542">
    <property type="entry name" value="Carn_acyl_trans"/>
</dbReference>
<evidence type="ECO:0000256" key="6">
    <source>
        <dbReference type="ARBA" id="ARBA00022989"/>
    </source>
</evidence>
<dbReference type="GO" id="GO:0009437">
    <property type="term" value="P:carnitine metabolic process"/>
    <property type="evidence" value="ECO:0007669"/>
    <property type="project" value="TreeGrafter"/>
</dbReference>
<keyword evidence="5" id="KW-0276">Fatty acid metabolism</keyword>
<name>A0A8S1E9H7_9PELO</name>
<organism evidence="12 13">
    <name type="scientific">Caenorhabditis bovis</name>
    <dbReference type="NCBI Taxonomy" id="2654633"/>
    <lineage>
        <taxon>Eukaryota</taxon>
        <taxon>Metazoa</taxon>
        <taxon>Ecdysozoa</taxon>
        <taxon>Nematoda</taxon>
        <taxon>Chromadorea</taxon>
        <taxon>Rhabditida</taxon>
        <taxon>Rhabditina</taxon>
        <taxon>Rhabditomorpha</taxon>
        <taxon>Rhabditoidea</taxon>
        <taxon>Rhabditidae</taxon>
        <taxon>Peloderinae</taxon>
        <taxon>Caenorhabditis</taxon>
    </lineage>
</organism>
<evidence type="ECO:0000313" key="12">
    <source>
        <dbReference type="EMBL" id="CAB3398480.1"/>
    </source>
</evidence>
<dbReference type="InterPro" id="IPR042231">
    <property type="entry name" value="Cho/carn_acyl_trans_2"/>
</dbReference>
<evidence type="ECO:0000256" key="10">
    <source>
        <dbReference type="PIRSR" id="PIRSR600542-1"/>
    </source>
</evidence>
<dbReference type="AlphaFoldDB" id="A0A8S1E9H7"/>
<evidence type="ECO:0000256" key="2">
    <source>
        <dbReference type="ARBA" id="ARBA00005232"/>
    </source>
</evidence>
<dbReference type="GO" id="GO:0005739">
    <property type="term" value="C:mitochondrion"/>
    <property type="evidence" value="ECO:0007669"/>
    <property type="project" value="TreeGrafter"/>
</dbReference>
<evidence type="ECO:0000256" key="7">
    <source>
        <dbReference type="ARBA" id="ARBA00023098"/>
    </source>
</evidence>
<dbReference type="GO" id="GO:0006631">
    <property type="term" value="P:fatty acid metabolic process"/>
    <property type="evidence" value="ECO:0007669"/>
    <property type="project" value="UniProtKB-KW"/>
</dbReference>
<dbReference type="FunFam" id="3.30.559.10:FF:000002">
    <property type="entry name" value="carnitine O-palmitoyltransferase 1, liver isoform"/>
    <property type="match status" value="1"/>
</dbReference>
<dbReference type="Pfam" id="PF00755">
    <property type="entry name" value="Carn_acyltransf"/>
    <property type="match status" value="1"/>
</dbReference>
<evidence type="ECO:0000256" key="1">
    <source>
        <dbReference type="ARBA" id="ARBA00004141"/>
    </source>
</evidence>
<dbReference type="Proteomes" id="UP000494206">
    <property type="component" value="Unassembled WGS sequence"/>
</dbReference>
<keyword evidence="6" id="KW-1133">Transmembrane helix</keyword>
<evidence type="ECO:0000256" key="4">
    <source>
        <dbReference type="ARBA" id="ARBA00022692"/>
    </source>
</evidence>
<evidence type="ECO:0000256" key="3">
    <source>
        <dbReference type="ARBA" id="ARBA00022679"/>
    </source>
</evidence>
<dbReference type="InterPro" id="IPR023213">
    <property type="entry name" value="CAT-like_dom_sf"/>
</dbReference>
<dbReference type="PANTHER" id="PTHR22589">
    <property type="entry name" value="CARNITINE O-ACYLTRANSFERASE"/>
    <property type="match status" value="1"/>
</dbReference>
<keyword evidence="3" id="KW-0808">Transferase</keyword>
<evidence type="ECO:0000313" key="13">
    <source>
        <dbReference type="Proteomes" id="UP000494206"/>
    </source>
</evidence>
<evidence type="ECO:0000259" key="11">
    <source>
        <dbReference type="Pfam" id="PF00755"/>
    </source>
</evidence>
<feature type="active site" description="Proton acceptor" evidence="10">
    <location>
        <position position="438"/>
    </location>
</feature>
<comment type="subcellular location">
    <subcellularLocation>
        <location evidence="1">Membrane</location>
        <topology evidence="1">Multi-pass membrane protein</topology>
    </subcellularLocation>
</comment>
<dbReference type="SUPFAM" id="SSF52777">
    <property type="entry name" value="CoA-dependent acyltransferases"/>
    <property type="match status" value="2"/>
</dbReference>
<evidence type="ECO:0000256" key="9">
    <source>
        <dbReference type="ARBA" id="ARBA00023315"/>
    </source>
</evidence>
<feature type="domain" description="Choline/carnitine acyltransferase" evidence="11">
    <location>
        <begin position="144"/>
        <end position="726"/>
    </location>
</feature>
<dbReference type="OrthoDB" id="240216at2759"/>
<keyword evidence="7" id="KW-0443">Lipid metabolism</keyword>
<dbReference type="Gene3D" id="3.30.559.70">
    <property type="entry name" value="Choline/Carnitine o-acyltransferase, domain 2"/>
    <property type="match status" value="1"/>
</dbReference>
<keyword evidence="13" id="KW-1185">Reference proteome</keyword>
<protein>
    <recommendedName>
        <fullName evidence="11">Choline/carnitine acyltransferase domain-containing protein</fullName>
    </recommendedName>
</protein>
<comment type="caution">
    <text evidence="12">The sequence shown here is derived from an EMBL/GenBank/DDBJ whole genome shotgun (WGS) entry which is preliminary data.</text>
</comment>
<evidence type="ECO:0000256" key="5">
    <source>
        <dbReference type="ARBA" id="ARBA00022832"/>
    </source>
</evidence>
<dbReference type="PANTHER" id="PTHR22589:SF110">
    <property type="entry name" value="CHOLINE_CARNITINE ACYLTRANSFERASE DOMAIN-CONTAINING PROTEIN"/>
    <property type="match status" value="1"/>
</dbReference>
<dbReference type="InterPro" id="IPR039551">
    <property type="entry name" value="Cho/carn_acyl_trans"/>
</dbReference>
<dbReference type="GO" id="GO:0016020">
    <property type="term" value="C:membrane"/>
    <property type="evidence" value="ECO:0007669"/>
    <property type="project" value="UniProtKB-SubCell"/>
</dbReference>
<keyword evidence="4" id="KW-0812">Transmembrane</keyword>
<keyword evidence="9" id="KW-0012">Acyltransferase</keyword>
<sequence length="746" mass="84980">MAGQSKSKSPYEFIKFVPGRFERLQYRTYNWFENRLWPIRPTPFAGLCLAGVALQTQYFNNVEFCAENYLKIIHAILISVGATYGATFLFRQLLKYCYFSYKGFLFENPKNPSIKTKLWAATRHILAKFAKPQLSSCDSLLPKMPLPKLADSVHAYIASMKHLISQNEYEELQTMGDEFLKNEGWKLQAAAWVWHKCTENYVTPIWEKFIYNAGRYPLLINSSVAQCTMYGKSGNLQAYQAARIIYIETIANLCVDQQKYMAPGGGLMSTRHYRNMYNGCRIPGEKYDHFQWNPPAKHVILIRAGTLYKMDICDEKNRIFTIDEMAKIITEMLGRDDISTGSLSKIASLTHDARTEWWRNRKKFFVGVPKNRQLLDMIETAAFVMSIDDDLEWDVETPDRLSKYMKDMLAGSGMNRWVDKTMNYAVDSTGRAGATGEHSPCDGAELDHLCENVLKCDRDILPMLSIDEQQKVVKLTDEERGTLKLVEKLDFELVDGMEHEIERCYKAHIQATNNLDLYSLAFLDFGKGLIKKCGISPDGFLQMAIQLASYQENQGKFVLTYEPGAVRSFANSRTETVRPVTDASCKFVTSMFDDDVTKEERCRLLREACDVHVNNCKNVLVGNGFDRHLFVLCVIAKAFGYESKFLEHFASQKWILSTSNIPNMTNSIDEDKSVDSICIGASFGAVAENGYGICYRFAGNQAIMVHITSYHSSENTNSARFAQLLKDAFYSLADLFDNSKNNNDTK</sequence>
<dbReference type="EMBL" id="CADEPM010000001">
    <property type="protein sequence ID" value="CAB3398480.1"/>
    <property type="molecule type" value="Genomic_DNA"/>
</dbReference>
<evidence type="ECO:0000256" key="8">
    <source>
        <dbReference type="ARBA" id="ARBA00023136"/>
    </source>
</evidence>
<reference evidence="12 13" key="1">
    <citation type="submission" date="2020-04" db="EMBL/GenBank/DDBJ databases">
        <authorList>
            <person name="Laetsch R D."/>
            <person name="Stevens L."/>
            <person name="Kumar S."/>
            <person name="Blaxter L. M."/>
        </authorList>
    </citation>
    <scope>NUCLEOTIDE SEQUENCE [LARGE SCALE GENOMIC DNA]</scope>
</reference>
<dbReference type="GO" id="GO:0004095">
    <property type="term" value="F:carnitine O-palmitoyltransferase activity"/>
    <property type="evidence" value="ECO:0007669"/>
    <property type="project" value="TreeGrafter"/>
</dbReference>
<comment type="similarity">
    <text evidence="2">Belongs to the carnitine/choline acetyltransferase family.</text>
</comment>
<gene>
    <name evidence="12" type="ORF">CBOVIS_LOCUS1751</name>
</gene>
<proteinExistence type="inferred from homology"/>